<feature type="transmembrane region" description="Helical" evidence="3">
    <location>
        <begin position="115"/>
        <end position="139"/>
    </location>
</feature>
<dbReference type="InterPro" id="IPR016444">
    <property type="entry name" value="Synaptobrevin/VAMP"/>
</dbReference>
<feature type="compositionally biased region" description="Basic and acidic residues" evidence="2">
    <location>
        <begin position="239"/>
        <end position="248"/>
    </location>
</feature>
<feature type="domain" description="V-SNARE coiled-coil homology" evidence="4">
    <location>
        <begin position="51"/>
        <end position="111"/>
    </location>
</feature>
<dbReference type="PANTHER" id="PTHR45701">
    <property type="entry name" value="SYNAPTOBREVIN FAMILY MEMBER"/>
    <property type="match status" value="1"/>
</dbReference>
<sequence>MSLRRKDAMRSKRNRQAFAFSEKEHEKINILIDKTHDQDPPAEPSHVSTDKIEDMRKMVSEVTGIMKDNIEKVVEREEKLNILEVRTEELQASSQSFKITSTQVVHKYRSRHRKLICVLVVIIVIILLLVGGAIFLYSLPSDSVHQINEELERVVLRKKRKGYVDINQTHGKDSDSENGKVTVNEGNDKNKTASKSFQSSENTDSRDLVVSSKMANEERQTESTKKRHQSQPLQASSTKSRETLTDLKSDEIKCFESSSIFP</sequence>
<name>A0A8W8LLU9_MAGGI</name>
<protein>
    <recommendedName>
        <fullName evidence="4">V-SNARE coiled-coil homology domain-containing protein</fullName>
    </recommendedName>
</protein>
<evidence type="ECO:0000256" key="2">
    <source>
        <dbReference type="SAM" id="MobiDB-lite"/>
    </source>
</evidence>
<keyword evidence="3" id="KW-0812">Transmembrane</keyword>
<evidence type="ECO:0000259" key="4">
    <source>
        <dbReference type="PROSITE" id="PS50892"/>
    </source>
</evidence>
<keyword evidence="1" id="KW-0175">Coiled coil</keyword>
<evidence type="ECO:0000313" key="6">
    <source>
        <dbReference type="Proteomes" id="UP000005408"/>
    </source>
</evidence>
<dbReference type="Proteomes" id="UP000005408">
    <property type="component" value="Unassembled WGS sequence"/>
</dbReference>
<dbReference type="GO" id="GO:0016192">
    <property type="term" value="P:vesicle-mediated transport"/>
    <property type="evidence" value="ECO:0007669"/>
    <property type="project" value="InterPro"/>
</dbReference>
<feature type="compositionally biased region" description="Polar residues" evidence="2">
    <location>
        <begin position="193"/>
        <end position="202"/>
    </location>
</feature>
<dbReference type="EnsemblMetazoa" id="G2803.12">
    <property type="protein sequence ID" value="G2803.12:cds"/>
    <property type="gene ID" value="G2803"/>
</dbReference>
<dbReference type="AlphaFoldDB" id="A0A8W8LLU9"/>
<dbReference type="PROSITE" id="PS50892">
    <property type="entry name" value="V_SNARE"/>
    <property type="match status" value="1"/>
</dbReference>
<keyword evidence="3" id="KW-0472">Membrane</keyword>
<dbReference type="InterPro" id="IPR042855">
    <property type="entry name" value="V_SNARE_CC"/>
</dbReference>
<keyword evidence="3" id="KW-1133">Transmembrane helix</keyword>
<evidence type="ECO:0000256" key="3">
    <source>
        <dbReference type="SAM" id="Phobius"/>
    </source>
</evidence>
<feature type="compositionally biased region" description="Basic and acidic residues" evidence="2">
    <location>
        <begin position="215"/>
        <end position="224"/>
    </location>
</feature>
<dbReference type="GO" id="GO:0016020">
    <property type="term" value="C:membrane"/>
    <property type="evidence" value="ECO:0007669"/>
    <property type="project" value="InterPro"/>
</dbReference>
<evidence type="ECO:0000256" key="1">
    <source>
        <dbReference type="PROSITE-ProRule" id="PRU00290"/>
    </source>
</evidence>
<evidence type="ECO:0000313" key="5">
    <source>
        <dbReference type="EnsemblMetazoa" id="G2803.12:cds"/>
    </source>
</evidence>
<proteinExistence type="predicted"/>
<organism evidence="5 6">
    <name type="scientific">Magallana gigas</name>
    <name type="common">Pacific oyster</name>
    <name type="synonym">Crassostrea gigas</name>
    <dbReference type="NCBI Taxonomy" id="29159"/>
    <lineage>
        <taxon>Eukaryota</taxon>
        <taxon>Metazoa</taxon>
        <taxon>Spiralia</taxon>
        <taxon>Lophotrochozoa</taxon>
        <taxon>Mollusca</taxon>
        <taxon>Bivalvia</taxon>
        <taxon>Autobranchia</taxon>
        <taxon>Pteriomorphia</taxon>
        <taxon>Ostreida</taxon>
        <taxon>Ostreoidea</taxon>
        <taxon>Ostreidae</taxon>
        <taxon>Magallana</taxon>
    </lineage>
</organism>
<dbReference type="PRINTS" id="PR00219">
    <property type="entry name" value="SYNAPTOBREVN"/>
</dbReference>
<reference evidence="5" key="1">
    <citation type="submission" date="2022-08" db="UniProtKB">
        <authorList>
            <consortium name="EnsemblMetazoa"/>
        </authorList>
    </citation>
    <scope>IDENTIFICATION</scope>
    <source>
        <strain evidence="5">05x7-T-G4-1.051#20</strain>
    </source>
</reference>
<dbReference type="Gene3D" id="1.20.5.110">
    <property type="match status" value="1"/>
</dbReference>
<keyword evidence="6" id="KW-1185">Reference proteome</keyword>
<dbReference type="InterPro" id="IPR001388">
    <property type="entry name" value="Synaptobrevin-like"/>
</dbReference>
<dbReference type="Pfam" id="PF00957">
    <property type="entry name" value="Synaptobrevin"/>
    <property type="match status" value="1"/>
</dbReference>
<accession>A0A8W8LLU9</accession>
<feature type="region of interest" description="Disordered" evidence="2">
    <location>
        <begin position="166"/>
        <end position="248"/>
    </location>
</feature>
<dbReference type="SUPFAM" id="SSF58038">
    <property type="entry name" value="SNARE fusion complex"/>
    <property type="match status" value="1"/>
</dbReference>